<name>A0ABM7WYS1_9BACT</name>
<evidence type="ECO:0000256" key="1">
    <source>
        <dbReference type="ARBA" id="ARBA00004651"/>
    </source>
</evidence>
<feature type="transmembrane region" description="Helical" evidence="8">
    <location>
        <begin position="438"/>
        <end position="458"/>
    </location>
</feature>
<gene>
    <name evidence="9" type="ORF">AMOR_36790</name>
</gene>
<reference evidence="10" key="1">
    <citation type="journal article" date="2022" name="Int. J. Syst. Evol. Microbiol.">
        <title>Anaeromyxobacter oryzae sp. nov., Anaeromyxobacter diazotrophicus sp. nov. and Anaeromyxobacter paludicola sp. nov., isolated from paddy soils.</title>
        <authorList>
            <person name="Itoh H."/>
            <person name="Xu Z."/>
            <person name="Mise K."/>
            <person name="Masuda Y."/>
            <person name="Ushijima N."/>
            <person name="Hayakawa C."/>
            <person name="Shiratori Y."/>
            <person name="Senoo K."/>
        </authorList>
    </citation>
    <scope>NUCLEOTIDE SEQUENCE [LARGE SCALE GENOMIC DNA]</scope>
    <source>
        <strain evidence="10">Red232</strain>
    </source>
</reference>
<comment type="subcellular location">
    <subcellularLocation>
        <location evidence="1">Cell membrane</location>
        <topology evidence="1">Multi-pass membrane protein</topology>
    </subcellularLocation>
</comment>
<dbReference type="Gene3D" id="3.30.2090.10">
    <property type="entry name" value="Multidrug efflux transporter AcrB TolC docking domain, DN and DC subdomains"/>
    <property type="match status" value="2"/>
</dbReference>
<evidence type="ECO:0000256" key="5">
    <source>
        <dbReference type="ARBA" id="ARBA00022692"/>
    </source>
</evidence>
<dbReference type="Pfam" id="PF00873">
    <property type="entry name" value="ACR_tran"/>
    <property type="match status" value="1"/>
</dbReference>
<dbReference type="Gene3D" id="3.30.70.1430">
    <property type="entry name" value="Multidrug efflux transporter AcrB pore domain"/>
    <property type="match status" value="2"/>
</dbReference>
<protein>
    <submittedName>
        <fullName evidence="9">Cation transporter</fullName>
    </submittedName>
</protein>
<dbReference type="Gene3D" id="1.20.1640.10">
    <property type="entry name" value="Multidrug efflux transporter AcrB transmembrane domain"/>
    <property type="match status" value="2"/>
</dbReference>
<evidence type="ECO:0000256" key="2">
    <source>
        <dbReference type="ARBA" id="ARBA00010942"/>
    </source>
</evidence>
<evidence type="ECO:0000313" key="10">
    <source>
        <dbReference type="Proteomes" id="UP001162891"/>
    </source>
</evidence>
<feature type="transmembrane region" description="Helical" evidence="8">
    <location>
        <begin position="470"/>
        <end position="493"/>
    </location>
</feature>
<feature type="transmembrane region" description="Helical" evidence="8">
    <location>
        <begin position="525"/>
        <end position="543"/>
    </location>
</feature>
<evidence type="ECO:0000313" key="9">
    <source>
        <dbReference type="EMBL" id="BDG04683.1"/>
    </source>
</evidence>
<dbReference type="SUPFAM" id="SSF82714">
    <property type="entry name" value="Multidrug efflux transporter AcrB TolC docking domain, DN and DC subdomains"/>
    <property type="match status" value="2"/>
</dbReference>
<evidence type="ECO:0000256" key="3">
    <source>
        <dbReference type="ARBA" id="ARBA00022448"/>
    </source>
</evidence>
<feature type="transmembrane region" description="Helical" evidence="8">
    <location>
        <begin position="362"/>
        <end position="380"/>
    </location>
</feature>
<dbReference type="PANTHER" id="PTHR32063">
    <property type="match status" value="1"/>
</dbReference>
<feature type="transmembrane region" description="Helical" evidence="8">
    <location>
        <begin position="885"/>
        <end position="905"/>
    </location>
</feature>
<keyword evidence="10" id="KW-1185">Reference proteome</keyword>
<feature type="transmembrane region" description="Helical" evidence="8">
    <location>
        <begin position="859"/>
        <end position="878"/>
    </location>
</feature>
<evidence type="ECO:0000256" key="6">
    <source>
        <dbReference type="ARBA" id="ARBA00022989"/>
    </source>
</evidence>
<evidence type="ECO:0000256" key="8">
    <source>
        <dbReference type="SAM" id="Phobius"/>
    </source>
</evidence>
<dbReference type="Gene3D" id="3.30.70.1320">
    <property type="entry name" value="Multidrug efflux transporter AcrB pore domain like"/>
    <property type="match status" value="1"/>
</dbReference>
<keyword evidence="4" id="KW-1003">Cell membrane</keyword>
<feature type="transmembrane region" description="Helical" evidence="8">
    <location>
        <begin position="337"/>
        <end position="357"/>
    </location>
</feature>
<dbReference type="SUPFAM" id="SSF82866">
    <property type="entry name" value="Multidrug efflux transporter AcrB transmembrane domain"/>
    <property type="match status" value="2"/>
</dbReference>
<dbReference type="Gene3D" id="3.30.70.1440">
    <property type="entry name" value="Multidrug efflux transporter AcrB pore domain"/>
    <property type="match status" value="1"/>
</dbReference>
<comment type="similarity">
    <text evidence="2">Belongs to the resistance-nodulation-cell division (RND) (TC 2.A.6) family.</text>
</comment>
<dbReference type="InterPro" id="IPR001036">
    <property type="entry name" value="Acrflvin-R"/>
</dbReference>
<feature type="transmembrane region" description="Helical" evidence="8">
    <location>
        <begin position="959"/>
        <end position="982"/>
    </location>
</feature>
<dbReference type="PRINTS" id="PR00702">
    <property type="entry name" value="ACRIFLAVINRP"/>
</dbReference>
<evidence type="ECO:0000256" key="7">
    <source>
        <dbReference type="ARBA" id="ARBA00023136"/>
    </source>
</evidence>
<accession>A0ABM7WYS1</accession>
<dbReference type="RefSeq" id="WP_248353137.1">
    <property type="nucleotide sequence ID" value="NZ_AP025591.1"/>
</dbReference>
<dbReference type="Proteomes" id="UP001162891">
    <property type="component" value="Chromosome"/>
</dbReference>
<dbReference type="NCBIfam" id="TIGR00914">
    <property type="entry name" value="2A0601"/>
    <property type="match status" value="1"/>
</dbReference>
<keyword evidence="3" id="KW-0813">Transport</keyword>
<feature type="transmembrane region" description="Helical" evidence="8">
    <location>
        <begin position="386"/>
        <end position="408"/>
    </location>
</feature>
<evidence type="ECO:0000256" key="4">
    <source>
        <dbReference type="ARBA" id="ARBA00022475"/>
    </source>
</evidence>
<dbReference type="EMBL" id="AP025591">
    <property type="protein sequence ID" value="BDG04683.1"/>
    <property type="molecule type" value="Genomic_DNA"/>
</dbReference>
<sequence length="1042" mass="111135">MLNRLVDWSLRERWAVLVLTAAFVAAGLWAFHELPIEAFPDVTDTQVQVITLFPGHAPEEVERQVTSPIEKELNGTPQLSAMRSISIYGLSVVTLTFEDGTDNFFARSQVSERLRQVDVPDGVTPSLGPLYTPIGEIYRYVLVPDPQAEQSPMALRELQDWVLERQLRHVAGVADVVSFGGYQKQFQVEVDPARLKGQGVSLRQVFEALQRSNANAGGNYLRHGAEEMVIRGIGYLGSADDLRNVVVAARSGTPLTVGDVARVSVGAVPRRGQVSKDRTDEVVEGIVLLRKGENPGKVLEGIHAKVEALNGGVLPKGVRIVPYYDRTTLVDHTLHTVLHNLAEGAVLVTAVVLLFLLSWRGAVVVAAVIPISLLGSFLYLKVRGMSANLLSLGAVDFGIIVDGAVVIVENVFRRRHAEPAAPAAGVVRRAVHEVARPTLFSLGIIIVAYVPIFTLQRVEGRIFAPMANTVASALVGALIASLTLVPVLSALLLGKEKERQSPVVRVAERAYGPALRFALAHRGKVLLAAAVALAGALVLAGALGSEFLPELDEGSLWVTATLPPSVSLEEAERMAPRIRAALLEFPEVRTVVAQLGRPEDGTDPAPVNSLQMFVDLAPEDRWTTARSKEDLVAQMDARLRKLPGIDYNFSQPIKDNVEEGISGIKGQVAVKLFGEDLGKLDALASKVERALAGVPGVADLAVIQAGQLPQVQIAIDRQKIARYGIAVADVDEAIETALGGKVATQLWEGERKFDVDVRFPSAFRGQLSAIRDVLVPAPDGPSIPLSELAAVRVGEGRAAINRESNQRFIGIKMNVRGRDLGGFVRDAQAAVGGAVELPAGYQITWGGEFENQQRAMHRLAIVIPLSILLILVLLLKAFGRLRSALLILANIPFALIGGVVALYVSHTNLSVSAAVGFIALIGQAVLNGVLLLSDIEARRRAGAGVVEAVEAGAQARLRAVLMTALLAALGLLPAALSHAIGAETQRPLAIVVIGGLVSATLLTLFVLPVLYALVEGRRSGGLTAGDGRLSVVALQGAPVDRD</sequence>
<feature type="transmembrane region" description="Helical" evidence="8">
    <location>
        <begin position="988"/>
        <end position="1014"/>
    </location>
</feature>
<organism evidence="9 10">
    <name type="scientific">Anaeromyxobacter oryzae</name>
    <dbReference type="NCBI Taxonomy" id="2918170"/>
    <lineage>
        <taxon>Bacteria</taxon>
        <taxon>Pseudomonadati</taxon>
        <taxon>Myxococcota</taxon>
        <taxon>Myxococcia</taxon>
        <taxon>Myxococcales</taxon>
        <taxon>Cystobacterineae</taxon>
        <taxon>Anaeromyxobacteraceae</taxon>
        <taxon>Anaeromyxobacter</taxon>
    </lineage>
</organism>
<proteinExistence type="inferred from homology"/>
<keyword evidence="7 8" id="KW-0472">Membrane</keyword>
<keyword evidence="6 8" id="KW-1133">Transmembrane helix</keyword>
<dbReference type="SUPFAM" id="SSF82693">
    <property type="entry name" value="Multidrug efflux transporter AcrB pore domain, PN1, PN2, PC1 and PC2 subdomains"/>
    <property type="match status" value="3"/>
</dbReference>
<dbReference type="InterPro" id="IPR004763">
    <property type="entry name" value="CusA-like"/>
</dbReference>
<dbReference type="InterPro" id="IPR027463">
    <property type="entry name" value="AcrB_DN_DC_subdom"/>
</dbReference>
<keyword evidence="5 8" id="KW-0812">Transmembrane</keyword>
<feature type="transmembrane region" description="Helical" evidence="8">
    <location>
        <begin position="911"/>
        <end position="932"/>
    </location>
</feature>
<dbReference type="PANTHER" id="PTHR32063:SF12">
    <property type="entry name" value="CATION EFFLUX SYSTEM PROTEIN"/>
    <property type="match status" value="1"/>
</dbReference>